<evidence type="ECO:0000313" key="1">
    <source>
        <dbReference type="EMBL" id="EKD29922.1"/>
    </source>
</evidence>
<sequence>MLFTTFSVIFFAGIFFHLIPSSLFLKYEGESRSEVEK</sequence>
<feature type="non-terminal residue" evidence="1">
    <location>
        <position position="37"/>
    </location>
</feature>
<comment type="caution">
    <text evidence="1">The sequence shown here is derived from an EMBL/GenBank/DDBJ whole genome shotgun (WGS) entry which is preliminary data.</text>
</comment>
<reference evidence="1" key="1">
    <citation type="journal article" date="2012" name="Science">
        <title>Fermentation, hydrogen, and sulfur metabolism in multiple uncultivated bacterial phyla.</title>
        <authorList>
            <person name="Wrighton K.C."/>
            <person name="Thomas B.C."/>
            <person name="Sharon I."/>
            <person name="Miller C.S."/>
            <person name="Castelle C.J."/>
            <person name="VerBerkmoes N.C."/>
            <person name="Wilkins M.J."/>
            <person name="Hettich R.L."/>
            <person name="Lipton M.S."/>
            <person name="Williams K.H."/>
            <person name="Long P.E."/>
            <person name="Banfield J.F."/>
        </authorList>
    </citation>
    <scope>NUCLEOTIDE SEQUENCE [LARGE SCALE GENOMIC DNA]</scope>
</reference>
<name>K1XXH6_9BACT</name>
<gene>
    <name evidence="1" type="ORF">ACD_78C00211G0001</name>
</gene>
<dbReference type="EMBL" id="AMFJ01034211">
    <property type="protein sequence ID" value="EKD29922.1"/>
    <property type="molecule type" value="Genomic_DNA"/>
</dbReference>
<organism evidence="1">
    <name type="scientific">uncultured bacterium</name>
    <name type="common">gcode 4</name>
    <dbReference type="NCBI Taxonomy" id="1234023"/>
    <lineage>
        <taxon>Bacteria</taxon>
        <taxon>environmental samples</taxon>
    </lineage>
</organism>
<accession>K1XXH6</accession>
<dbReference type="AlphaFoldDB" id="K1XXH6"/>
<proteinExistence type="predicted"/>
<protein>
    <submittedName>
        <fullName evidence="1">Uncharacterized protein</fullName>
    </submittedName>
</protein>